<dbReference type="GO" id="GO:0003677">
    <property type="term" value="F:DNA binding"/>
    <property type="evidence" value="ECO:0007669"/>
    <property type="project" value="InterPro"/>
</dbReference>
<dbReference type="PROSITE" id="PS00211">
    <property type="entry name" value="ABC_TRANSPORTER_1"/>
    <property type="match status" value="2"/>
</dbReference>
<dbReference type="PANTHER" id="PTHR42855">
    <property type="entry name" value="ABC TRANSPORTER ATP-BINDING SUBUNIT"/>
    <property type="match status" value="1"/>
</dbReference>
<evidence type="ECO:0000256" key="1">
    <source>
        <dbReference type="ARBA" id="ARBA00022737"/>
    </source>
</evidence>
<dbReference type="InterPro" id="IPR032781">
    <property type="entry name" value="ABC_tran_Xtn"/>
</dbReference>
<dbReference type="PANTHER" id="PTHR42855:SF2">
    <property type="entry name" value="DRUG RESISTANCE ABC TRANSPORTER,ATP-BINDING PROTEIN"/>
    <property type="match status" value="1"/>
</dbReference>
<feature type="coiled-coil region" evidence="4">
    <location>
        <begin position="252"/>
        <end position="279"/>
    </location>
</feature>
<gene>
    <name evidence="6" type="ORF">SAMN05660462_02142</name>
</gene>
<dbReference type="STRING" id="415015.SAMN05660462_02142"/>
<dbReference type="AlphaFoldDB" id="A0A1H3QZI6"/>
<dbReference type="InterPro" id="IPR032524">
    <property type="entry name" value="ABC_tran_C"/>
</dbReference>
<feature type="coiled-coil region" evidence="4">
    <location>
        <begin position="543"/>
        <end position="631"/>
    </location>
</feature>
<feature type="domain" description="ABC transporter" evidence="5">
    <location>
        <begin position="4"/>
        <end position="263"/>
    </location>
</feature>
<dbReference type="Pfam" id="PF16326">
    <property type="entry name" value="ABC_tran_CTD"/>
    <property type="match status" value="1"/>
</dbReference>
<keyword evidence="2" id="KW-0547">Nucleotide-binding</keyword>
<accession>A0A1H3QZI6</accession>
<dbReference type="FunFam" id="3.40.50.300:FF:000309">
    <property type="entry name" value="ABC transporter ATP-binding protein"/>
    <property type="match status" value="1"/>
</dbReference>
<dbReference type="InterPro" id="IPR003593">
    <property type="entry name" value="AAA+_ATPase"/>
</dbReference>
<dbReference type="CDD" id="cd03221">
    <property type="entry name" value="ABCF_EF-3"/>
    <property type="match status" value="2"/>
</dbReference>
<feature type="domain" description="ABC transporter" evidence="5">
    <location>
        <begin position="333"/>
        <end position="546"/>
    </location>
</feature>
<dbReference type="Pfam" id="PF00005">
    <property type="entry name" value="ABC_tran"/>
    <property type="match status" value="2"/>
</dbReference>
<dbReference type="GO" id="GO:0016887">
    <property type="term" value="F:ATP hydrolysis activity"/>
    <property type="evidence" value="ECO:0007669"/>
    <property type="project" value="InterPro"/>
</dbReference>
<protein>
    <submittedName>
        <fullName evidence="6">ATP-binding cassette, subfamily F, member 3</fullName>
    </submittedName>
</protein>
<evidence type="ECO:0000259" key="5">
    <source>
        <dbReference type="PROSITE" id="PS50893"/>
    </source>
</evidence>
<dbReference type="RefSeq" id="WP_091730981.1">
    <property type="nucleotide sequence ID" value="NZ_FNQE01000023.1"/>
</dbReference>
<evidence type="ECO:0000256" key="3">
    <source>
        <dbReference type="ARBA" id="ARBA00022840"/>
    </source>
</evidence>
<dbReference type="SUPFAM" id="SSF52540">
    <property type="entry name" value="P-loop containing nucleoside triphosphate hydrolases"/>
    <property type="match status" value="2"/>
</dbReference>
<dbReference type="InterPro" id="IPR017871">
    <property type="entry name" value="ABC_transporter-like_CS"/>
</dbReference>
<evidence type="ECO:0000313" key="6">
    <source>
        <dbReference type="EMBL" id="SDZ18388.1"/>
    </source>
</evidence>
<dbReference type="GO" id="GO:0005524">
    <property type="term" value="F:ATP binding"/>
    <property type="evidence" value="ECO:0007669"/>
    <property type="project" value="UniProtKB-KW"/>
</dbReference>
<dbReference type="InterPro" id="IPR037118">
    <property type="entry name" value="Val-tRNA_synth_C_sf"/>
</dbReference>
<keyword evidence="1" id="KW-0677">Repeat</keyword>
<dbReference type="SMART" id="SM00382">
    <property type="entry name" value="AAA"/>
    <property type="match status" value="2"/>
</dbReference>
<dbReference type="Proteomes" id="UP000198625">
    <property type="component" value="Unassembled WGS sequence"/>
</dbReference>
<dbReference type="Gene3D" id="1.10.287.380">
    <property type="entry name" value="Valyl-tRNA synthetase, C-terminal domain"/>
    <property type="match status" value="1"/>
</dbReference>
<keyword evidence="4" id="KW-0175">Coiled coil</keyword>
<dbReference type="InterPro" id="IPR027417">
    <property type="entry name" value="P-loop_NTPase"/>
</dbReference>
<evidence type="ECO:0000313" key="7">
    <source>
        <dbReference type="Proteomes" id="UP000198625"/>
    </source>
</evidence>
<reference evidence="6 7" key="1">
    <citation type="submission" date="2016-10" db="EMBL/GenBank/DDBJ databases">
        <authorList>
            <person name="de Groot N.N."/>
        </authorList>
    </citation>
    <scope>NUCLEOTIDE SEQUENCE [LARGE SCALE GENOMIC DNA]</scope>
    <source>
        <strain evidence="6 7">DSM 21650</strain>
    </source>
</reference>
<dbReference type="OrthoDB" id="9801441at2"/>
<evidence type="ECO:0000256" key="4">
    <source>
        <dbReference type="SAM" id="Coils"/>
    </source>
</evidence>
<dbReference type="Gene3D" id="3.40.50.300">
    <property type="entry name" value="P-loop containing nucleotide triphosphate hydrolases"/>
    <property type="match status" value="2"/>
</dbReference>
<dbReference type="InterPro" id="IPR051309">
    <property type="entry name" value="ABCF_ATPase"/>
</dbReference>
<dbReference type="InterPro" id="IPR003439">
    <property type="entry name" value="ABC_transporter-like_ATP-bd"/>
</dbReference>
<dbReference type="EMBL" id="FNQE01000023">
    <property type="protein sequence ID" value="SDZ18388.1"/>
    <property type="molecule type" value="Genomic_DNA"/>
</dbReference>
<proteinExistence type="predicted"/>
<keyword evidence="7" id="KW-1185">Reference proteome</keyword>
<organism evidence="6 7">
    <name type="scientific">Proteiniborus ethanoligenes</name>
    <dbReference type="NCBI Taxonomy" id="415015"/>
    <lineage>
        <taxon>Bacteria</taxon>
        <taxon>Bacillati</taxon>
        <taxon>Bacillota</taxon>
        <taxon>Clostridia</taxon>
        <taxon>Eubacteriales</taxon>
        <taxon>Proteiniborus</taxon>
    </lineage>
</organism>
<keyword evidence="3 6" id="KW-0067">ATP-binding</keyword>
<dbReference type="Pfam" id="PF12848">
    <property type="entry name" value="ABC_tran_Xtn"/>
    <property type="match status" value="1"/>
</dbReference>
<sequence length="640" mass="73563">MIVLSCSNISKSYIVDEILSKITFALNDNEKVGLVGLNGSGKSTLFNILSGKLSMDSGEIYVSKDCRIGYLEQNTQIESNKSIFDEVMEVFVPLIEMEKKLRELEHSISLEGENPESQLLGSLMDEYAHLMEEFQNKNGYGFKSEIKGTLKGLGFTEEQLNMSVSHLSGGQKARVMLGKLLLSKPDILLLDEPTNHLDIQAIDWLEKYIKEYKGAAIIISHDRYFLDNTVSRIFYLEKTLLKIYNGNYSSFMNKRKVELELLEKKYEEQQKEISRQEEIIRRFMSYGGQRYIRQAQSRQKMLERMKKLDSPSGENKKAKIRFEPKIKSGNDVLSAENLSKSFDDNPLFQNVSFKIYKGERVGLIGPNGVGKTTLFKMIMGKIPINGGNVALGHHVNIGYFDQELSNVNGEKTVLDEIWDENPSLDHYQIRSLLAQFLFIGDDIFKEISDLSGGEKSRVALIKLMMSRSNFLLMDEPTNHLDIDSKEVLEDALLSYDGTVLVISHDRYFLNKVANKILDLSNDGVTEYLGNYSYYLEKKNTPVYDDEEDLVEKTRTQLKAEKKREKDIKLLEKKQREMLRSIENNISELENRIHELENELCNPDVFSNHEKSQEIHQEILDLKENLEELYEQWLTLSLSSS</sequence>
<dbReference type="PROSITE" id="PS50893">
    <property type="entry name" value="ABC_TRANSPORTER_2"/>
    <property type="match status" value="2"/>
</dbReference>
<name>A0A1H3QZI6_9FIRM</name>
<dbReference type="FunFam" id="3.40.50.300:FF:000011">
    <property type="entry name" value="Putative ABC transporter ATP-binding component"/>
    <property type="match status" value="1"/>
</dbReference>
<evidence type="ECO:0000256" key="2">
    <source>
        <dbReference type="ARBA" id="ARBA00022741"/>
    </source>
</evidence>